<organism evidence="1">
    <name type="scientific">Ixodes ricinus</name>
    <name type="common">Common tick</name>
    <name type="synonym">Acarus ricinus</name>
    <dbReference type="NCBI Taxonomy" id="34613"/>
    <lineage>
        <taxon>Eukaryota</taxon>
        <taxon>Metazoa</taxon>
        <taxon>Ecdysozoa</taxon>
        <taxon>Arthropoda</taxon>
        <taxon>Chelicerata</taxon>
        <taxon>Arachnida</taxon>
        <taxon>Acari</taxon>
        <taxon>Parasitiformes</taxon>
        <taxon>Ixodida</taxon>
        <taxon>Ixodoidea</taxon>
        <taxon>Ixodidae</taxon>
        <taxon>Ixodinae</taxon>
        <taxon>Ixodes</taxon>
    </lineage>
</organism>
<dbReference type="AlphaFoldDB" id="A0A147BLK7"/>
<name>A0A147BLK7_IXORI</name>
<accession>A0A147BLK7</accession>
<reference evidence="1" key="1">
    <citation type="journal article" date="2018" name="PLoS Negl. Trop. Dis.">
        <title>Sialome diversity of ticks revealed by RNAseq of single tick salivary glands.</title>
        <authorList>
            <person name="Perner J."/>
            <person name="Kropackova S."/>
            <person name="Kopacek P."/>
            <person name="Ribeiro J.M."/>
        </authorList>
    </citation>
    <scope>NUCLEOTIDE SEQUENCE</scope>
    <source>
        <strain evidence="1">Siblings of single egg batch collected in Ceske Budejovice</strain>
        <tissue evidence="1">Salivary glands</tissue>
    </source>
</reference>
<evidence type="ECO:0000313" key="1">
    <source>
        <dbReference type="EMBL" id="JAR91673.1"/>
    </source>
</evidence>
<dbReference type="EMBL" id="GEGO01003731">
    <property type="protein sequence ID" value="JAR91673.1"/>
    <property type="molecule type" value="Transcribed_RNA"/>
</dbReference>
<protein>
    <submittedName>
        <fullName evidence="1">Putative secreted protein</fullName>
    </submittedName>
</protein>
<proteinExistence type="predicted"/>
<sequence>MFMFRCAFRPSRQSLSVLQVFFFFFYSVCSHKFPGDILLCDLPHHNASREIRIPSTIVLNSIKQHPITFLA</sequence>